<protein>
    <submittedName>
        <fullName evidence="3">Uncharacterized protein</fullName>
    </submittedName>
</protein>
<feature type="compositionally biased region" description="Acidic residues" evidence="2">
    <location>
        <begin position="141"/>
        <end position="154"/>
    </location>
</feature>
<proteinExistence type="predicted"/>
<accession>A0ABP0J9K1</accession>
<keyword evidence="4" id="KW-1185">Reference proteome</keyword>
<keyword evidence="1" id="KW-0175">Coiled coil</keyword>
<feature type="region of interest" description="Disordered" evidence="2">
    <location>
        <begin position="220"/>
        <end position="242"/>
    </location>
</feature>
<feature type="non-terminal residue" evidence="3">
    <location>
        <position position="837"/>
    </location>
</feature>
<evidence type="ECO:0000313" key="4">
    <source>
        <dbReference type="Proteomes" id="UP001642464"/>
    </source>
</evidence>
<dbReference type="EMBL" id="CAXAMM010006446">
    <property type="protein sequence ID" value="CAK9011029.1"/>
    <property type="molecule type" value="Genomic_DNA"/>
</dbReference>
<feature type="compositionally biased region" description="Basic and acidic residues" evidence="2">
    <location>
        <begin position="674"/>
        <end position="685"/>
    </location>
</feature>
<evidence type="ECO:0000313" key="3">
    <source>
        <dbReference type="EMBL" id="CAK9011029.1"/>
    </source>
</evidence>
<feature type="compositionally biased region" description="Acidic residues" evidence="2">
    <location>
        <begin position="663"/>
        <end position="673"/>
    </location>
</feature>
<feature type="compositionally biased region" description="Basic and acidic residues" evidence="2">
    <location>
        <begin position="590"/>
        <end position="602"/>
    </location>
</feature>
<comment type="caution">
    <text evidence="3">The sequence shown here is derived from an EMBL/GenBank/DDBJ whole genome shotgun (WGS) entry which is preliminary data.</text>
</comment>
<organism evidence="3 4">
    <name type="scientific">Durusdinium trenchii</name>
    <dbReference type="NCBI Taxonomy" id="1381693"/>
    <lineage>
        <taxon>Eukaryota</taxon>
        <taxon>Sar</taxon>
        <taxon>Alveolata</taxon>
        <taxon>Dinophyceae</taxon>
        <taxon>Suessiales</taxon>
        <taxon>Symbiodiniaceae</taxon>
        <taxon>Durusdinium</taxon>
    </lineage>
</organism>
<feature type="coiled-coil region" evidence="1">
    <location>
        <begin position="563"/>
        <end position="590"/>
    </location>
</feature>
<evidence type="ECO:0000256" key="1">
    <source>
        <dbReference type="SAM" id="Coils"/>
    </source>
</evidence>
<feature type="region of interest" description="Disordered" evidence="2">
    <location>
        <begin position="129"/>
        <end position="160"/>
    </location>
</feature>
<feature type="region of interest" description="Disordered" evidence="2">
    <location>
        <begin position="590"/>
        <end position="685"/>
    </location>
</feature>
<feature type="region of interest" description="Disordered" evidence="2">
    <location>
        <begin position="713"/>
        <end position="733"/>
    </location>
</feature>
<sequence>MALAEDWESRACLRARARENGVLTMWPKPNQKGIPTGPACSLNSVPLTALAKWWVERSTTPRTVPIGDMREQARVIAWRQLSALNEDNGSVALDAWGLKRLFSHCLRRWLSGSDPAMRDFWEVLDGAWGTPQAANGGPALQEEEDGDEGENGGDDTDHYSGAEAAADEYPEIDHVIHDSQDMASTQTMLDSEGSEAPVDIEMSEPDHLPCAAEAAAPPANAAKCTGQPDKSPVFGGPTQSAGNRNAKISALRMALEKRAAATMARGKSRLPAEDLGSSPCWVSTIYKVRPWDVENPPDLDMVPYDTEMPEAFYKHDSFHTLRLGIYRDFCGSVVFMLLHMGYFGPGDIDAKLTAAHNHFHLWQLATHKHAALRSFTKHLLCYKNAKSFPWFNCKGSDCALLVMWIHTLVCGILVGGVPRDHQRPLEVIRDTAAVATDFYGIVVKHNMFLTRDCGSSLVEKGRSFINGYSILAQLSFTFQWCLFAIKPKAHFFRHIVYELESQLARQNQLLLNPLLFDCSQNEDFIGRVCRMARKIDHRVMGVRVLTNYLIKVHPHGLRLEMVLERYKVLARNVTRRVESLERAVLTLRERRRQEGEAERAAERAQVGETATKAPTGTEASTDAAATPVVEGGEGNGEDKDPQAAPPEPVDGGGEAEVPFQFPDIDEDPEETEEERAKRQEAEEKQQREMILFNESNGTYRRWRGDFRCGSRVPPLPDGEERPPVSASLKPPRGFAQRRRVEAQLQLRIKALVFDGVLRTTWTMDEAHLQDGDSVTALVAPTLAQPTRHLRAFAALRRDGQVVAWGDPLSGGLGGLPGGTFAARAVRSSHAAFAAIGR</sequence>
<name>A0ABP0J9K1_9DINO</name>
<gene>
    <name evidence="3" type="ORF">SCF082_LOCUS10913</name>
</gene>
<evidence type="ECO:0000256" key="2">
    <source>
        <dbReference type="SAM" id="MobiDB-lite"/>
    </source>
</evidence>
<reference evidence="3 4" key="1">
    <citation type="submission" date="2024-02" db="EMBL/GenBank/DDBJ databases">
        <authorList>
            <person name="Chen Y."/>
            <person name="Shah S."/>
            <person name="Dougan E. K."/>
            <person name="Thang M."/>
            <person name="Chan C."/>
        </authorList>
    </citation>
    <scope>NUCLEOTIDE SEQUENCE [LARGE SCALE GENOMIC DNA]</scope>
</reference>
<dbReference type="Proteomes" id="UP001642464">
    <property type="component" value="Unassembled WGS sequence"/>
</dbReference>